<dbReference type="InterPro" id="IPR041555">
    <property type="entry name" value="MG3"/>
</dbReference>
<dbReference type="GO" id="GO:0005576">
    <property type="term" value="C:extracellular region"/>
    <property type="evidence" value="ECO:0007669"/>
    <property type="project" value="UniProtKB-SubCell"/>
</dbReference>
<evidence type="ECO:0000259" key="6">
    <source>
        <dbReference type="Pfam" id="PF17790"/>
    </source>
</evidence>
<feature type="domain" description="Macroglobulin" evidence="7">
    <location>
        <begin position="235"/>
        <end position="316"/>
    </location>
</feature>
<protein>
    <submittedName>
        <fullName evidence="8">Complement C3</fullName>
    </submittedName>
</protein>
<dbReference type="Gene3D" id="2.60.40.1940">
    <property type="match status" value="1"/>
</dbReference>
<keyword evidence="3" id="KW-1015">Disulfide bond</keyword>
<sequence length="385" mass="43316">MQLAILPLSVAYLALFLFSVANGNTLKILSAPNLLRIEATENIFVECQDCSKNLRVDIFVKNFPAEDDILADTTVTLTEQNKFQAFGAIKIPANNFNNDPELKQHVVLEAKFPDGTSLKKVVLVSFQSGFIFIQTDKPIYTPNTRVHYRVFALTSDMKPINDKEGLINVHIVKSQCFLQTPGNVVIMTVDVAVRSGMYSGGYDLLDIVSTGVWKVVVTFDNNKHHNYSSEFEVKEYVLPSFEVKMTTNKNFFYVADEQLIIDIQAKYLFGKDVDGTAYVVFGIIDQNNEKHSFRGSIQRVLITNGKGEATLKRQHMLQDNNIEELVGSSIYVAVSVLTESGSEMVEAEKQGIKIVTSPYTIHFKYTSKYFKPTMAFEVVVKHIFV</sequence>
<name>A0AA47MVP4_MERPO</name>
<dbReference type="PANTHER" id="PTHR11412:SF81">
    <property type="entry name" value="COMPLEMENT C3"/>
    <property type="match status" value="1"/>
</dbReference>
<dbReference type="InterPro" id="IPR050473">
    <property type="entry name" value="A2M/Complement_sys"/>
</dbReference>
<comment type="caution">
    <text evidence="8">The sequence shown here is derived from an EMBL/GenBank/DDBJ whole genome shotgun (WGS) entry which is preliminary data.</text>
</comment>
<dbReference type="Gene3D" id="2.60.40.1930">
    <property type="match status" value="2"/>
</dbReference>
<dbReference type="InterPro" id="IPR002890">
    <property type="entry name" value="MG2"/>
</dbReference>
<dbReference type="Pfam" id="PF17791">
    <property type="entry name" value="MG3"/>
    <property type="match status" value="1"/>
</dbReference>
<dbReference type="AlphaFoldDB" id="A0AA47MVP4"/>
<gene>
    <name evidence="8" type="primary">c3_2</name>
    <name evidence="8" type="ORF">N1851_013538</name>
</gene>
<reference evidence="8" key="1">
    <citation type="journal article" date="2023" name="Front. Mar. Sci.">
        <title>A new Merluccius polli reference genome to investigate the effects of global change in West African waters.</title>
        <authorList>
            <person name="Mateo J.L."/>
            <person name="Blanco-Fernandez C."/>
            <person name="Garcia-Vazquez E."/>
            <person name="Machado-Schiaffino G."/>
        </authorList>
    </citation>
    <scope>NUCLEOTIDE SEQUENCE</scope>
    <source>
        <strain evidence="8">C29</strain>
        <tissue evidence="8">Fin</tissue>
    </source>
</reference>
<dbReference type="InterPro" id="IPR041425">
    <property type="entry name" value="C3/4/5_MG1"/>
</dbReference>
<comment type="subcellular location">
    <subcellularLocation>
        <location evidence="1">Secreted</location>
    </subcellularLocation>
</comment>
<proteinExistence type="predicted"/>
<evidence type="ECO:0000313" key="9">
    <source>
        <dbReference type="Proteomes" id="UP001174136"/>
    </source>
</evidence>
<evidence type="ECO:0000256" key="3">
    <source>
        <dbReference type="ARBA" id="ARBA00023157"/>
    </source>
</evidence>
<dbReference type="GO" id="GO:0004866">
    <property type="term" value="F:endopeptidase inhibitor activity"/>
    <property type="evidence" value="ECO:0007669"/>
    <property type="project" value="InterPro"/>
</dbReference>
<keyword evidence="4" id="KW-0732">Signal</keyword>
<evidence type="ECO:0000259" key="7">
    <source>
        <dbReference type="Pfam" id="PF17791"/>
    </source>
</evidence>
<feature type="chain" id="PRO_5041246189" evidence="4">
    <location>
        <begin position="24"/>
        <end position="385"/>
    </location>
</feature>
<dbReference type="Pfam" id="PF01835">
    <property type="entry name" value="MG2"/>
    <property type="match status" value="1"/>
</dbReference>
<dbReference type="Proteomes" id="UP001174136">
    <property type="component" value="Unassembled WGS sequence"/>
</dbReference>
<dbReference type="Pfam" id="PF17790">
    <property type="entry name" value="MG1"/>
    <property type="match status" value="1"/>
</dbReference>
<evidence type="ECO:0000313" key="8">
    <source>
        <dbReference type="EMBL" id="KAK0147124.1"/>
    </source>
</evidence>
<accession>A0AA47MVP4</accession>
<dbReference type="EMBL" id="JAOPHQ010002355">
    <property type="protein sequence ID" value="KAK0147124.1"/>
    <property type="molecule type" value="Genomic_DNA"/>
</dbReference>
<evidence type="ECO:0000256" key="4">
    <source>
        <dbReference type="SAM" id="SignalP"/>
    </source>
</evidence>
<keyword evidence="9" id="KW-1185">Reference proteome</keyword>
<feature type="signal peptide" evidence="4">
    <location>
        <begin position="1"/>
        <end position="23"/>
    </location>
</feature>
<dbReference type="FunFam" id="2.60.40.1940:FF:000001">
    <property type="entry name" value="Complement component C3"/>
    <property type="match status" value="1"/>
</dbReference>
<organism evidence="8 9">
    <name type="scientific">Merluccius polli</name>
    <name type="common">Benguela hake</name>
    <name type="synonym">Merluccius cadenati</name>
    <dbReference type="NCBI Taxonomy" id="89951"/>
    <lineage>
        <taxon>Eukaryota</taxon>
        <taxon>Metazoa</taxon>
        <taxon>Chordata</taxon>
        <taxon>Craniata</taxon>
        <taxon>Vertebrata</taxon>
        <taxon>Euteleostomi</taxon>
        <taxon>Actinopterygii</taxon>
        <taxon>Neopterygii</taxon>
        <taxon>Teleostei</taxon>
        <taxon>Neoteleostei</taxon>
        <taxon>Acanthomorphata</taxon>
        <taxon>Zeiogadaria</taxon>
        <taxon>Gadariae</taxon>
        <taxon>Gadiformes</taxon>
        <taxon>Gadoidei</taxon>
        <taxon>Merlucciidae</taxon>
        <taxon>Merluccius</taxon>
    </lineage>
</organism>
<dbReference type="PANTHER" id="PTHR11412">
    <property type="entry name" value="MACROGLOBULIN / COMPLEMENT"/>
    <property type="match status" value="1"/>
</dbReference>
<evidence type="ECO:0000259" key="5">
    <source>
        <dbReference type="Pfam" id="PF01835"/>
    </source>
</evidence>
<evidence type="ECO:0000256" key="2">
    <source>
        <dbReference type="ARBA" id="ARBA00022525"/>
    </source>
</evidence>
<keyword evidence="2" id="KW-0964">Secreted</keyword>
<feature type="domain" description="Complement C3/4/5 macroglobulin" evidence="6">
    <location>
        <begin position="26"/>
        <end position="125"/>
    </location>
</feature>
<evidence type="ECO:0000256" key="1">
    <source>
        <dbReference type="ARBA" id="ARBA00004613"/>
    </source>
</evidence>
<feature type="domain" description="Macroglobulin" evidence="5">
    <location>
        <begin position="131"/>
        <end position="233"/>
    </location>
</feature>